<dbReference type="Gene3D" id="3.30.70.1060">
    <property type="entry name" value="Dimeric alpha+beta barrel"/>
    <property type="match status" value="1"/>
</dbReference>
<evidence type="ECO:0000313" key="3">
    <source>
        <dbReference type="Proteomes" id="UP000093355"/>
    </source>
</evidence>
<organism evidence="2 3">
    <name type="scientific">Microbacterium sediminis</name>
    <dbReference type="NCBI Taxonomy" id="904291"/>
    <lineage>
        <taxon>Bacteria</taxon>
        <taxon>Bacillati</taxon>
        <taxon>Actinomycetota</taxon>
        <taxon>Actinomycetes</taxon>
        <taxon>Micrococcales</taxon>
        <taxon>Microbacteriaceae</taxon>
        <taxon>Microbacterium</taxon>
    </lineage>
</organism>
<proteinExistence type="inferred from homology"/>
<evidence type="ECO:0000313" key="2">
    <source>
        <dbReference type="EMBL" id="OCG74638.1"/>
    </source>
</evidence>
<dbReference type="OrthoDB" id="8968203at2"/>
<dbReference type="AlphaFoldDB" id="A0A1B9NDH4"/>
<dbReference type="Proteomes" id="UP000093355">
    <property type="component" value="Unassembled WGS sequence"/>
</dbReference>
<dbReference type="InterPro" id="IPR011008">
    <property type="entry name" value="Dimeric_a/b-barrel"/>
</dbReference>
<name>A0A1B9NDH4_9MICO</name>
<keyword evidence="3" id="KW-1185">Reference proteome</keyword>
<dbReference type="RefSeq" id="WP_067024669.1">
    <property type="nucleotide sequence ID" value="NZ_CP038256.1"/>
</dbReference>
<dbReference type="STRING" id="904291.A7J15_03660"/>
<dbReference type="PANTHER" id="PTHR33606">
    <property type="entry name" value="PROTEIN YCII"/>
    <property type="match status" value="1"/>
</dbReference>
<comment type="similarity">
    <text evidence="1">Belongs to the YciI family.</text>
</comment>
<reference evidence="2 3" key="1">
    <citation type="submission" date="2016-05" db="EMBL/GenBank/DDBJ databases">
        <authorList>
            <person name="Lavstsen T."/>
            <person name="Jespersen J.S."/>
        </authorList>
    </citation>
    <scope>NUCLEOTIDE SEQUENCE [LARGE SCALE GENOMIC DNA]</scope>
    <source>
        <strain evidence="2 3">YLB-01</strain>
    </source>
</reference>
<gene>
    <name evidence="2" type="ORF">A7J15_03660</name>
</gene>
<dbReference type="Pfam" id="PF03795">
    <property type="entry name" value="YCII"/>
    <property type="match status" value="1"/>
</dbReference>
<sequence>MPYLIETFDKPDHVALRTKLRPAHLDYLATVAPKLIACGAKLSDDGETADGGIYLVDVDTREEAEALIAADPFARGGLFDRVHVQRWRKAYVDGRSFL</sequence>
<dbReference type="EMBL" id="LXMD01000021">
    <property type="protein sequence ID" value="OCG74638.1"/>
    <property type="molecule type" value="Genomic_DNA"/>
</dbReference>
<protein>
    <submittedName>
        <fullName evidence="2">Uncharacterized protein</fullName>
    </submittedName>
</protein>
<evidence type="ECO:0000256" key="1">
    <source>
        <dbReference type="ARBA" id="ARBA00007689"/>
    </source>
</evidence>
<dbReference type="SUPFAM" id="SSF54909">
    <property type="entry name" value="Dimeric alpha+beta barrel"/>
    <property type="match status" value="1"/>
</dbReference>
<dbReference type="InterPro" id="IPR051807">
    <property type="entry name" value="Sec-metab_biosynth-assoc"/>
</dbReference>
<accession>A0A1B9NDH4</accession>
<dbReference type="InterPro" id="IPR005545">
    <property type="entry name" value="YCII"/>
</dbReference>
<dbReference type="PANTHER" id="PTHR33606:SF3">
    <property type="entry name" value="PROTEIN YCII"/>
    <property type="match status" value="1"/>
</dbReference>
<dbReference type="NCBIfam" id="NF009503">
    <property type="entry name" value="PRK12863.1-3"/>
    <property type="match status" value="1"/>
</dbReference>
<comment type="caution">
    <text evidence="2">The sequence shown here is derived from an EMBL/GenBank/DDBJ whole genome shotgun (WGS) entry which is preliminary data.</text>
</comment>